<evidence type="ECO:0000313" key="2">
    <source>
        <dbReference type="Proteomes" id="UP001230005"/>
    </source>
</evidence>
<protein>
    <submittedName>
        <fullName evidence="1">Uncharacterized protein</fullName>
    </submittedName>
</protein>
<dbReference type="EMBL" id="JAUSUG010000033">
    <property type="protein sequence ID" value="MDQ0257716.1"/>
    <property type="molecule type" value="Genomic_DNA"/>
</dbReference>
<organism evidence="1 2">
    <name type="scientific">Evansella vedderi</name>
    <dbReference type="NCBI Taxonomy" id="38282"/>
    <lineage>
        <taxon>Bacteria</taxon>
        <taxon>Bacillati</taxon>
        <taxon>Bacillota</taxon>
        <taxon>Bacilli</taxon>
        <taxon>Bacillales</taxon>
        <taxon>Bacillaceae</taxon>
        <taxon>Evansella</taxon>
    </lineage>
</organism>
<name>A0ABU0A2J5_9BACI</name>
<gene>
    <name evidence="1" type="ORF">J2S74_005178</name>
</gene>
<dbReference type="RefSeq" id="WP_307331884.1">
    <property type="nucleotide sequence ID" value="NZ_JAUSUG010000033.1"/>
</dbReference>
<reference evidence="1 2" key="1">
    <citation type="submission" date="2023-07" db="EMBL/GenBank/DDBJ databases">
        <title>Genomic Encyclopedia of Type Strains, Phase IV (KMG-IV): sequencing the most valuable type-strain genomes for metagenomic binning, comparative biology and taxonomic classification.</title>
        <authorList>
            <person name="Goeker M."/>
        </authorList>
    </citation>
    <scope>NUCLEOTIDE SEQUENCE [LARGE SCALE GENOMIC DNA]</scope>
    <source>
        <strain evidence="1 2">DSM 9768</strain>
    </source>
</reference>
<accession>A0ABU0A2J5</accession>
<keyword evidence="2" id="KW-1185">Reference proteome</keyword>
<sequence length="147" mass="17513">MKKRIGILIGIVFLALFILPTTYSYIKERVYYKNHIVAITTFTEVTILDKIIEDDKFYLEFTFDSEHYIDKYKLEDNVRIYQLSSKELYEQVDLSRSDDYIGLTIESEIDKNKVSNQEINDFQSDPFLILSKQEYSNFITIVNIHQR</sequence>
<proteinExistence type="predicted"/>
<dbReference type="Proteomes" id="UP001230005">
    <property type="component" value="Unassembled WGS sequence"/>
</dbReference>
<evidence type="ECO:0000313" key="1">
    <source>
        <dbReference type="EMBL" id="MDQ0257716.1"/>
    </source>
</evidence>
<comment type="caution">
    <text evidence="1">The sequence shown here is derived from an EMBL/GenBank/DDBJ whole genome shotgun (WGS) entry which is preliminary data.</text>
</comment>